<dbReference type="EMBL" id="LKAM01000004">
    <property type="protein sequence ID" value="KUM48994.1"/>
    <property type="molecule type" value="Genomic_DNA"/>
</dbReference>
<dbReference type="AlphaFoldDB" id="A0A101M0W8"/>
<accession>A0A101M0W8</accession>
<geneLocation type="mitochondrion" evidence="1"/>
<evidence type="ECO:0000313" key="1">
    <source>
        <dbReference type="EMBL" id="KUM48994.1"/>
    </source>
</evidence>
<proteinExistence type="predicted"/>
<comment type="caution">
    <text evidence="1">The sequence shown here is derived from an EMBL/GenBank/DDBJ whole genome shotgun (WGS) entry which is preliminary data.</text>
</comment>
<reference evidence="1" key="1">
    <citation type="journal article" date="2015" name="Genome Biol. Evol.">
        <title>Organellar Genomes of White Spruce (Picea glauca): Assembly and Annotation.</title>
        <authorList>
            <person name="Jackman S.D."/>
            <person name="Warren R.L."/>
            <person name="Gibb E.A."/>
            <person name="Vandervalk B.P."/>
            <person name="Mohamadi H."/>
            <person name="Chu J."/>
            <person name="Raymond A."/>
            <person name="Pleasance S."/>
            <person name="Coope R."/>
            <person name="Wildung M.R."/>
            <person name="Ritland C.E."/>
            <person name="Bousquet J."/>
            <person name="Jones S.J."/>
            <person name="Bohlmann J."/>
            <person name="Birol I."/>
        </authorList>
    </citation>
    <scope>NUCLEOTIDE SEQUENCE [LARGE SCALE GENOMIC DNA]</scope>
    <source>
        <tissue evidence="1">Flushing bud</tissue>
    </source>
</reference>
<name>A0A101M0W8_PICGL</name>
<protein>
    <submittedName>
        <fullName evidence="1">Uncharacterized protein</fullName>
    </submittedName>
</protein>
<gene>
    <name evidence="1" type="ORF">ABT39_MTgene4330</name>
</gene>
<keyword evidence="1" id="KW-0496">Mitochondrion</keyword>
<organism evidence="1">
    <name type="scientific">Picea glauca</name>
    <name type="common">White spruce</name>
    <name type="synonym">Pinus glauca</name>
    <dbReference type="NCBI Taxonomy" id="3330"/>
    <lineage>
        <taxon>Eukaryota</taxon>
        <taxon>Viridiplantae</taxon>
        <taxon>Streptophyta</taxon>
        <taxon>Embryophyta</taxon>
        <taxon>Tracheophyta</taxon>
        <taxon>Spermatophyta</taxon>
        <taxon>Pinopsida</taxon>
        <taxon>Pinidae</taxon>
        <taxon>Conifers I</taxon>
        <taxon>Pinales</taxon>
        <taxon>Pinaceae</taxon>
        <taxon>Picea</taxon>
    </lineage>
</organism>
<sequence>MGILFLTYEAFEGKTGRYTHSIPFDPLLIVSVDGERATRFRFSLTGIVGSMSLSALLPYYRSVVKTHISLDVFFGP</sequence>